<dbReference type="GO" id="GO:1990904">
    <property type="term" value="C:ribonucleoprotein complex"/>
    <property type="evidence" value="ECO:0007669"/>
    <property type="project" value="UniProtKB-KW"/>
</dbReference>
<accession>A0A6T1KWN6</accession>
<dbReference type="EMBL" id="HBNR01073417">
    <property type="protein sequence ID" value="CAE4649520.1"/>
    <property type="molecule type" value="Transcribed_RNA"/>
</dbReference>
<reference evidence="6" key="1">
    <citation type="submission" date="2021-01" db="EMBL/GenBank/DDBJ databases">
        <authorList>
            <person name="Corre E."/>
            <person name="Pelletier E."/>
            <person name="Niang G."/>
            <person name="Scheremetjew M."/>
            <person name="Finn R."/>
            <person name="Kale V."/>
            <person name="Holt S."/>
            <person name="Cochrane G."/>
            <person name="Meng A."/>
            <person name="Brown T."/>
            <person name="Cohen L."/>
        </authorList>
    </citation>
    <scope>NUCLEOTIDE SEQUENCE</scope>
    <source>
        <strain evidence="6">CCMP3105</strain>
    </source>
</reference>
<dbReference type="PANTHER" id="PTHR33280">
    <property type="entry name" value="50S RIBOSOMAL PROTEIN L31, CHLOROPLASTIC"/>
    <property type="match status" value="1"/>
</dbReference>
<evidence type="ECO:0000256" key="1">
    <source>
        <dbReference type="ARBA" id="ARBA00009296"/>
    </source>
</evidence>
<keyword evidence="2" id="KW-0689">Ribosomal protein</keyword>
<dbReference type="SUPFAM" id="SSF143800">
    <property type="entry name" value="L28p-like"/>
    <property type="match status" value="1"/>
</dbReference>
<protein>
    <recommendedName>
        <fullName evidence="4">Large ribosomal subunit protein bL31c</fullName>
    </recommendedName>
    <alternativeName>
        <fullName evidence="5">50S ribosomal protein L31, chloroplastic</fullName>
    </alternativeName>
</protein>
<gene>
    <name evidence="6" type="ORF">AMON00008_LOCUS52076</name>
    <name evidence="7" type="ORF">AMON00008_LOCUS52080</name>
</gene>
<dbReference type="EMBL" id="HBNR01073413">
    <property type="protein sequence ID" value="CAE4649512.1"/>
    <property type="molecule type" value="Transcribed_RNA"/>
</dbReference>
<dbReference type="PANTHER" id="PTHR33280:SF1">
    <property type="entry name" value="LARGE RIBOSOMAL SUBUNIT PROTEIN BL31C"/>
    <property type="match status" value="1"/>
</dbReference>
<dbReference type="InterPro" id="IPR042105">
    <property type="entry name" value="Ribosomal_bL31_sf"/>
</dbReference>
<name>A0A6T1KWN6_9DINO</name>
<evidence type="ECO:0000256" key="5">
    <source>
        <dbReference type="ARBA" id="ARBA00035529"/>
    </source>
</evidence>
<dbReference type="InterPro" id="IPR002150">
    <property type="entry name" value="Ribosomal_bL31"/>
</dbReference>
<dbReference type="Pfam" id="PF01197">
    <property type="entry name" value="Ribosomal_L31"/>
    <property type="match status" value="1"/>
</dbReference>
<keyword evidence="3" id="KW-0687">Ribonucleoprotein</keyword>
<dbReference type="AlphaFoldDB" id="A0A6T1KWN6"/>
<dbReference type="Gene3D" id="4.10.830.30">
    <property type="entry name" value="Ribosomal protein L31"/>
    <property type="match status" value="1"/>
</dbReference>
<proteinExistence type="inferred from homology"/>
<dbReference type="InterPro" id="IPR034704">
    <property type="entry name" value="Ribosomal_bL28/bL31-like_sf"/>
</dbReference>
<comment type="similarity">
    <text evidence="1">Belongs to the bacterial ribosomal protein bL31 family. Type A subfamily.</text>
</comment>
<evidence type="ECO:0000256" key="4">
    <source>
        <dbReference type="ARBA" id="ARBA00035270"/>
    </source>
</evidence>
<sequence length="210" mass="22495">MAVLRKFRPLAVRRGRCQGVVCLGLLSIGLWWAAGPAPREPSAADGVAFAGLVAVKGSALAPPATRGPAARAAGRDWKPGNVAKKQDFRAAAAKAAAAGGKKKKGGAKQEVVKEQPKIYRQSPIIYNGKQVATINGTIAEYKVDIWSGAHPIWQGKKGKVLLDASSVTKFQERFGFAAEVFGTTGLEQLEMNKKLKKEQEEREKLGLKAY</sequence>
<dbReference type="GO" id="GO:0006412">
    <property type="term" value="P:translation"/>
    <property type="evidence" value="ECO:0007669"/>
    <property type="project" value="InterPro"/>
</dbReference>
<organism evidence="6">
    <name type="scientific">Alexandrium monilatum</name>
    <dbReference type="NCBI Taxonomy" id="311494"/>
    <lineage>
        <taxon>Eukaryota</taxon>
        <taxon>Sar</taxon>
        <taxon>Alveolata</taxon>
        <taxon>Dinophyceae</taxon>
        <taxon>Gonyaulacales</taxon>
        <taxon>Pyrocystaceae</taxon>
        <taxon>Alexandrium</taxon>
    </lineage>
</organism>
<dbReference type="GO" id="GO:0003735">
    <property type="term" value="F:structural constituent of ribosome"/>
    <property type="evidence" value="ECO:0007669"/>
    <property type="project" value="InterPro"/>
</dbReference>
<evidence type="ECO:0000313" key="6">
    <source>
        <dbReference type="EMBL" id="CAE4649512.1"/>
    </source>
</evidence>
<dbReference type="GO" id="GO:0005840">
    <property type="term" value="C:ribosome"/>
    <property type="evidence" value="ECO:0007669"/>
    <property type="project" value="UniProtKB-KW"/>
</dbReference>
<evidence type="ECO:0000256" key="3">
    <source>
        <dbReference type="ARBA" id="ARBA00023274"/>
    </source>
</evidence>
<evidence type="ECO:0000256" key="2">
    <source>
        <dbReference type="ARBA" id="ARBA00022980"/>
    </source>
</evidence>
<evidence type="ECO:0000313" key="7">
    <source>
        <dbReference type="EMBL" id="CAE4649520.1"/>
    </source>
</evidence>